<dbReference type="AlphaFoldDB" id="A0A151Z4Z3"/>
<gene>
    <name evidence="2" type="ORF">DLAC_10253</name>
</gene>
<proteinExistence type="predicted"/>
<dbReference type="InterPro" id="IPR009028">
    <property type="entry name" value="Coatomer/calthrin_app_sub_C"/>
</dbReference>
<dbReference type="SUPFAM" id="SSF55711">
    <property type="entry name" value="Subdomain of clathrin and coatomer appendage domain"/>
    <property type="match status" value="1"/>
</dbReference>
<feature type="domain" description="Beta-adaptin appendage C-terminal subdomain" evidence="1">
    <location>
        <begin position="376"/>
        <end position="474"/>
    </location>
</feature>
<dbReference type="GO" id="GO:0016192">
    <property type="term" value="P:vesicle-mediated transport"/>
    <property type="evidence" value="ECO:0007669"/>
    <property type="project" value="InterPro"/>
</dbReference>
<name>A0A151Z4Z3_TIELA</name>
<evidence type="ECO:0000259" key="1">
    <source>
        <dbReference type="Pfam" id="PF09066"/>
    </source>
</evidence>
<evidence type="ECO:0000313" key="3">
    <source>
        <dbReference type="Proteomes" id="UP000076078"/>
    </source>
</evidence>
<protein>
    <recommendedName>
        <fullName evidence="1">Beta-adaptin appendage C-terminal subdomain domain-containing protein</fullName>
    </recommendedName>
</protein>
<dbReference type="InterPro" id="IPR012295">
    <property type="entry name" value="TBP_dom_sf"/>
</dbReference>
<reference evidence="2 3" key="1">
    <citation type="submission" date="2015-12" db="EMBL/GenBank/DDBJ databases">
        <title>Dictyostelia acquired genes for synthesis and detection of signals that induce cell-type specialization by lateral gene transfer from prokaryotes.</title>
        <authorList>
            <person name="Gloeckner G."/>
            <person name="Schaap P."/>
        </authorList>
    </citation>
    <scope>NUCLEOTIDE SEQUENCE [LARGE SCALE GENOMIC DNA]</scope>
    <source>
        <strain evidence="2 3">TK</strain>
    </source>
</reference>
<dbReference type="InterPro" id="IPR015151">
    <property type="entry name" value="B-adaptin_app_sub_C"/>
</dbReference>
<comment type="caution">
    <text evidence="2">The sequence shown here is derived from an EMBL/GenBank/DDBJ whole genome shotgun (WGS) entry which is preliminary data.</text>
</comment>
<evidence type="ECO:0000313" key="2">
    <source>
        <dbReference type="EMBL" id="KYQ89030.1"/>
    </source>
</evidence>
<dbReference type="InParanoid" id="A0A151Z4Z3"/>
<sequence length="489" mass="57207">MTISCEEHSKSFVLCCISCRKLLCTKCLANHSTHEIKDTDDYYKELEEQSEKLKEEPSLQFKLFNEIKAKKEYDFQEHVRSHHDKQMGLIDGIFKELHDQLHIKQVDLKKQLKSHHDENSELHCLKISHFENQITQQQNFLSLLDSQDTYQNDKINYIQKYFEQITISKNSNNNNNNNNKKNKTTDSEFYNILTLDNTSTSRILDQILLIIFNQGRVVFRLANQGVEKQKYRYTWAKNEILPIITLENGATVNPDHLKLYLHFAKDKKPKFSPNSYGLDCSIHFTNEGYALVLKLSTIPSTTLSKIQIHENQHGFLVPDSFVPLEHRVGQILSIPLVKTNPAIVPKGNNLLLQLVDIKNCFYSLSLQPDIKYNLKETQPMTREQFQTIWNLKYREESYEIPIHNFNPDILMLIFSNNNVFEVERNMDSSKFISIYYAETDHSVKVLVENTFKYETGNLKIHVKSSSPHMLPHIVCDLLDLIIQFNKINY</sequence>
<dbReference type="GO" id="GO:0030131">
    <property type="term" value="C:clathrin adaptor complex"/>
    <property type="evidence" value="ECO:0007669"/>
    <property type="project" value="InterPro"/>
</dbReference>
<dbReference type="GO" id="GO:0006886">
    <property type="term" value="P:intracellular protein transport"/>
    <property type="evidence" value="ECO:0007669"/>
    <property type="project" value="InterPro"/>
</dbReference>
<dbReference type="Proteomes" id="UP000076078">
    <property type="component" value="Unassembled WGS sequence"/>
</dbReference>
<dbReference type="SUPFAM" id="SSF57845">
    <property type="entry name" value="B-box zinc-binding domain"/>
    <property type="match status" value="1"/>
</dbReference>
<dbReference type="Gene3D" id="3.30.160.60">
    <property type="entry name" value="Classic Zinc Finger"/>
    <property type="match status" value="1"/>
</dbReference>
<dbReference type="Pfam" id="PF09066">
    <property type="entry name" value="B2-adapt-app_C"/>
    <property type="match status" value="1"/>
</dbReference>
<dbReference type="Gene3D" id="3.30.310.10">
    <property type="entry name" value="TATA-Binding Protein"/>
    <property type="match status" value="1"/>
</dbReference>
<keyword evidence="3" id="KW-1185">Reference proteome</keyword>
<dbReference type="EMBL" id="LODT01000042">
    <property type="protein sequence ID" value="KYQ89030.1"/>
    <property type="molecule type" value="Genomic_DNA"/>
</dbReference>
<accession>A0A151Z4Z3</accession>
<organism evidence="2 3">
    <name type="scientific">Tieghemostelium lacteum</name>
    <name type="common">Slime mold</name>
    <name type="synonym">Dictyostelium lacteum</name>
    <dbReference type="NCBI Taxonomy" id="361077"/>
    <lineage>
        <taxon>Eukaryota</taxon>
        <taxon>Amoebozoa</taxon>
        <taxon>Evosea</taxon>
        <taxon>Eumycetozoa</taxon>
        <taxon>Dictyostelia</taxon>
        <taxon>Dictyosteliales</taxon>
        <taxon>Raperosteliaceae</taxon>
        <taxon>Tieghemostelium</taxon>
    </lineage>
</organism>